<evidence type="ECO:0008006" key="5">
    <source>
        <dbReference type="Google" id="ProtNLM"/>
    </source>
</evidence>
<reference evidence="3 4" key="1">
    <citation type="journal article" date="2016" name="Nat. Commun.">
        <title>Thousands of microbial genomes shed light on interconnected biogeochemical processes in an aquifer system.</title>
        <authorList>
            <person name="Anantharaman K."/>
            <person name="Brown C.T."/>
            <person name="Hug L.A."/>
            <person name="Sharon I."/>
            <person name="Castelle C.J."/>
            <person name="Probst A.J."/>
            <person name="Thomas B.C."/>
            <person name="Singh A."/>
            <person name="Wilkins M.J."/>
            <person name="Karaoz U."/>
            <person name="Brodie E.L."/>
            <person name="Williams K.H."/>
            <person name="Hubbard S.S."/>
            <person name="Banfield J.F."/>
        </authorList>
    </citation>
    <scope>NUCLEOTIDE SEQUENCE [LARGE SCALE GENOMIC DNA]</scope>
</reference>
<dbReference type="Pfam" id="PF00534">
    <property type="entry name" value="Glycos_transf_1"/>
    <property type="match status" value="1"/>
</dbReference>
<evidence type="ECO:0000313" key="4">
    <source>
        <dbReference type="Proteomes" id="UP000178490"/>
    </source>
</evidence>
<evidence type="ECO:0000313" key="3">
    <source>
        <dbReference type="EMBL" id="OGH88544.1"/>
    </source>
</evidence>
<accession>A0A1F6NY22</accession>
<dbReference type="Gene3D" id="3.40.50.2000">
    <property type="entry name" value="Glycogen Phosphorylase B"/>
    <property type="match status" value="2"/>
</dbReference>
<dbReference type="Proteomes" id="UP000178490">
    <property type="component" value="Unassembled WGS sequence"/>
</dbReference>
<evidence type="ECO:0000259" key="2">
    <source>
        <dbReference type="Pfam" id="PF13439"/>
    </source>
</evidence>
<dbReference type="SUPFAM" id="SSF53756">
    <property type="entry name" value="UDP-Glycosyltransferase/glycogen phosphorylase"/>
    <property type="match status" value="1"/>
</dbReference>
<dbReference type="GO" id="GO:0016757">
    <property type="term" value="F:glycosyltransferase activity"/>
    <property type="evidence" value="ECO:0007669"/>
    <property type="project" value="InterPro"/>
</dbReference>
<organism evidence="3 4">
    <name type="scientific">Candidatus Magasanikbacteria bacterium RIFOXYD2_FULL_36_9</name>
    <dbReference type="NCBI Taxonomy" id="1798707"/>
    <lineage>
        <taxon>Bacteria</taxon>
        <taxon>Candidatus Magasanikiibacteriota</taxon>
    </lineage>
</organism>
<name>A0A1F6NY22_9BACT</name>
<proteinExistence type="predicted"/>
<gene>
    <name evidence="3" type="ORF">A2537_00200</name>
</gene>
<comment type="caution">
    <text evidence="3">The sequence shown here is derived from an EMBL/GenBank/DDBJ whole genome shotgun (WGS) entry which is preliminary data.</text>
</comment>
<dbReference type="InterPro" id="IPR028098">
    <property type="entry name" value="Glyco_trans_4-like_N"/>
</dbReference>
<dbReference type="EMBL" id="MFRC01000063">
    <property type="protein sequence ID" value="OGH88544.1"/>
    <property type="molecule type" value="Genomic_DNA"/>
</dbReference>
<dbReference type="PANTHER" id="PTHR45947:SF3">
    <property type="entry name" value="SULFOQUINOVOSYL TRANSFERASE SQD2"/>
    <property type="match status" value="1"/>
</dbReference>
<protein>
    <recommendedName>
        <fullName evidence="5">Alpha-mannosyltransferase</fullName>
    </recommendedName>
</protein>
<feature type="domain" description="Glycosyltransferase subfamily 4-like N-terminal" evidence="2">
    <location>
        <begin position="17"/>
        <end position="166"/>
    </location>
</feature>
<dbReference type="AlphaFoldDB" id="A0A1F6NY22"/>
<dbReference type="Pfam" id="PF13439">
    <property type="entry name" value="Glyco_transf_4"/>
    <property type="match status" value="1"/>
</dbReference>
<sequence>MKKIIIFTDGWHPMVSGVVRSLEKTIEILKENNFEVVLIHPGMFHSIPVFFYPEVKLSIFAQKKIEKIIEEEQPDYIHIATEATLGLAARMVCVHNKWNFSTAYHTNIPMYLKVRTGFLFNSTYAYLRWFHSASQSLMVSTQSLKNELETHDFKNIVECPLGVDTEYFKSDTTKNTDAITYPTPIFVFCGRVAVEKNIKEFLDCDLPGTKLIIGDGPQRQELEKEYGDKVVFVGYKKGEDLVNLLSACDVFVFPSVTETFGLVMLEALACGLPVAAHNVMGPRDIITSGVDGIVGDNLTEAALACLKLSREKCREKALQFTWEKSVKSFVENLVKK</sequence>
<dbReference type="CDD" id="cd03814">
    <property type="entry name" value="GT4-like"/>
    <property type="match status" value="1"/>
</dbReference>
<dbReference type="InterPro" id="IPR050194">
    <property type="entry name" value="Glycosyltransferase_grp1"/>
</dbReference>
<dbReference type="InterPro" id="IPR001296">
    <property type="entry name" value="Glyco_trans_1"/>
</dbReference>
<dbReference type="PANTHER" id="PTHR45947">
    <property type="entry name" value="SULFOQUINOVOSYL TRANSFERASE SQD2"/>
    <property type="match status" value="1"/>
</dbReference>
<feature type="domain" description="Glycosyl transferase family 1" evidence="1">
    <location>
        <begin position="183"/>
        <end position="304"/>
    </location>
</feature>
<evidence type="ECO:0000259" key="1">
    <source>
        <dbReference type="Pfam" id="PF00534"/>
    </source>
</evidence>